<dbReference type="CDD" id="cd00495">
    <property type="entry name" value="Ribosomal_L25_TL5_CTC"/>
    <property type="match status" value="1"/>
</dbReference>
<gene>
    <name evidence="7" type="ORF">S06H3_22112</name>
</gene>
<dbReference type="InterPro" id="IPR001021">
    <property type="entry name" value="Ribosomal_bL25_long"/>
</dbReference>
<dbReference type="HAMAP" id="MF_01334">
    <property type="entry name" value="Ribosomal_bL25_CTC"/>
    <property type="match status" value="1"/>
</dbReference>
<comment type="caution">
    <text evidence="7">The sequence shown here is derived from an EMBL/GenBank/DDBJ whole genome shotgun (WGS) entry which is preliminary data.</text>
</comment>
<evidence type="ECO:0000256" key="1">
    <source>
        <dbReference type="ARBA" id="ARBA00022730"/>
    </source>
</evidence>
<dbReference type="Pfam" id="PF01386">
    <property type="entry name" value="Ribosomal_L25p"/>
    <property type="match status" value="1"/>
</dbReference>
<dbReference type="GO" id="GO:0003735">
    <property type="term" value="F:structural constituent of ribosome"/>
    <property type="evidence" value="ECO:0007669"/>
    <property type="project" value="InterPro"/>
</dbReference>
<dbReference type="InterPro" id="IPR029751">
    <property type="entry name" value="Ribosomal_L25_dom"/>
</dbReference>
<dbReference type="InterPro" id="IPR011035">
    <property type="entry name" value="Ribosomal_bL25/Gln-tRNA_synth"/>
</dbReference>
<protein>
    <submittedName>
        <fullName evidence="7">Uncharacterized protein</fullName>
    </submittedName>
</protein>
<evidence type="ECO:0000259" key="5">
    <source>
        <dbReference type="Pfam" id="PF01386"/>
    </source>
</evidence>
<organism evidence="7">
    <name type="scientific">marine sediment metagenome</name>
    <dbReference type="NCBI Taxonomy" id="412755"/>
    <lineage>
        <taxon>unclassified sequences</taxon>
        <taxon>metagenomes</taxon>
        <taxon>ecological metagenomes</taxon>
    </lineage>
</organism>
<dbReference type="NCBIfam" id="TIGR00731">
    <property type="entry name" value="bL25_bact_ctc"/>
    <property type="match status" value="1"/>
</dbReference>
<keyword evidence="2" id="KW-0694">RNA-binding</keyword>
<dbReference type="InterPro" id="IPR020057">
    <property type="entry name" value="Ribosomal_bL25_b-dom"/>
</dbReference>
<sequence>MEKPKLKVELRNDTGKEVNKRFRREGIVPGVLYSPHDEKNLLLKIKREDLLKLLSGKKHGIIDLEIDDGKKNFNRLVIIKDFQYNSLKKQMVHVDFYGVTLKEKLTVQVSIELIGEPIGVEEGGILEVELREVEIECLPSQVPGSLKADISHLKINDHLTVGELDISKGIEVLTEP</sequence>
<dbReference type="PANTHER" id="PTHR33284:SF1">
    <property type="entry name" value="RIBOSOMAL PROTEIN L25_GLN-TRNA SYNTHETASE, ANTI-CODON-BINDING DOMAIN-CONTAINING PROTEIN"/>
    <property type="match status" value="1"/>
</dbReference>
<evidence type="ECO:0000259" key="6">
    <source>
        <dbReference type="Pfam" id="PF14693"/>
    </source>
</evidence>
<dbReference type="AlphaFoldDB" id="X1KX46"/>
<dbReference type="Gene3D" id="2.40.240.10">
    <property type="entry name" value="Ribosomal Protein L25, Chain P"/>
    <property type="match status" value="1"/>
</dbReference>
<proteinExistence type="inferred from homology"/>
<dbReference type="InterPro" id="IPR020930">
    <property type="entry name" value="Ribosomal_uL5_bac-type"/>
</dbReference>
<feature type="domain" description="Large ribosomal subunit protein bL25 beta" evidence="6">
    <location>
        <begin position="104"/>
        <end position="176"/>
    </location>
</feature>
<feature type="non-terminal residue" evidence="7">
    <location>
        <position position="176"/>
    </location>
</feature>
<dbReference type="PANTHER" id="PTHR33284">
    <property type="entry name" value="RIBOSOMAL PROTEIN L25/GLN-TRNA SYNTHETASE, ANTI-CODON-BINDING DOMAIN-CONTAINING PROTEIN"/>
    <property type="match status" value="1"/>
</dbReference>
<dbReference type="GO" id="GO:0006412">
    <property type="term" value="P:translation"/>
    <property type="evidence" value="ECO:0007669"/>
    <property type="project" value="InterPro"/>
</dbReference>
<accession>X1KX46</accession>
<dbReference type="Pfam" id="PF14693">
    <property type="entry name" value="Ribosomal_TL5_C"/>
    <property type="match status" value="1"/>
</dbReference>
<dbReference type="Gene3D" id="2.170.120.20">
    <property type="entry name" value="Ribosomal protein L25, beta domain"/>
    <property type="match status" value="1"/>
</dbReference>
<reference evidence="7" key="1">
    <citation type="journal article" date="2014" name="Front. Microbiol.">
        <title>High frequency of phylogenetically diverse reductive dehalogenase-homologous genes in deep subseafloor sedimentary metagenomes.</title>
        <authorList>
            <person name="Kawai M."/>
            <person name="Futagami T."/>
            <person name="Toyoda A."/>
            <person name="Takaki Y."/>
            <person name="Nishi S."/>
            <person name="Hori S."/>
            <person name="Arai W."/>
            <person name="Tsubouchi T."/>
            <person name="Morono Y."/>
            <person name="Uchiyama I."/>
            <person name="Ito T."/>
            <person name="Fujiyama A."/>
            <person name="Inagaki F."/>
            <person name="Takami H."/>
        </authorList>
    </citation>
    <scope>NUCLEOTIDE SEQUENCE</scope>
    <source>
        <strain evidence="7">Expedition CK06-06</strain>
    </source>
</reference>
<keyword evidence="4" id="KW-0687">Ribonucleoprotein</keyword>
<dbReference type="GO" id="GO:0008097">
    <property type="term" value="F:5S rRNA binding"/>
    <property type="evidence" value="ECO:0007669"/>
    <property type="project" value="InterPro"/>
</dbReference>
<evidence type="ECO:0000256" key="3">
    <source>
        <dbReference type="ARBA" id="ARBA00022980"/>
    </source>
</evidence>
<evidence type="ECO:0000256" key="4">
    <source>
        <dbReference type="ARBA" id="ARBA00023274"/>
    </source>
</evidence>
<dbReference type="EMBL" id="BARV01011744">
    <property type="protein sequence ID" value="GAI11652.1"/>
    <property type="molecule type" value="Genomic_DNA"/>
</dbReference>
<dbReference type="SUPFAM" id="SSF50715">
    <property type="entry name" value="Ribosomal protein L25-like"/>
    <property type="match status" value="1"/>
</dbReference>
<keyword evidence="3" id="KW-0689">Ribosomal protein</keyword>
<feature type="domain" description="Large ribosomal subunit protein bL25 L25" evidence="5">
    <location>
        <begin position="6"/>
        <end position="96"/>
    </location>
</feature>
<dbReference type="GO" id="GO:0022625">
    <property type="term" value="C:cytosolic large ribosomal subunit"/>
    <property type="evidence" value="ECO:0007669"/>
    <property type="project" value="TreeGrafter"/>
</dbReference>
<evidence type="ECO:0000256" key="2">
    <source>
        <dbReference type="ARBA" id="ARBA00022884"/>
    </source>
</evidence>
<evidence type="ECO:0000313" key="7">
    <source>
        <dbReference type="EMBL" id="GAI11652.1"/>
    </source>
</evidence>
<dbReference type="InterPro" id="IPR020056">
    <property type="entry name" value="Rbsml_bL25/Gln-tRNA_synth_N"/>
</dbReference>
<name>X1KX46_9ZZZZ</name>
<keyword evidence="1" id="KW-0699">rRNA-binding</keyword>
<dbReference type="InterPro" id="IPR037121">
    <property type="entry name" value="Ribosomal_bL25_C"/>
</dbReference>